<evidence type="ECO:0000313" key="2">
    <source>
        <dbReference type="Proteomes" id="UP000828941"/>
    </source>
</evidence>
<accession>A0ACB9Q632</accession>
<reference evidence="1 2" key="1">
    <citation type="journal article" date="2022" name="DNA Res.">
        <title>Chromosomal-level genome assembly of the orchid tree Bauhinia variegata (Leguminosae; Cercidoideae) supports the allotetraploid origin hypothesis of Bauhinia.</title>
        <authorList>
            <person name="Zhong Y."/>
            <person name="Chen Y."/>
            <person name="Zheng D."/>
            <person name="Pang J."/>
            <person name="Liu Y."/>
            <person name="Luo S."/>
            <person name="Meng S."/>
            <person name="Qian L."/>
            <person name="Wei D."/>
            <person name="Dai S."/>
            <person name="Zhou R."/>
        </authorList>
    </citation>
    <scope>NUCLEOTIDE SEQUENCE [LARGE SCALE GENOMIC DNA]</scope>
    <source>
        <strain evidence="1">BV-YZ2020</strain>
    </source>
</reference>
<protein>
    <submittedName>
        <fullName evidence="1">Uncharacterized protein</fullName>
    </submittedName>
</protein>
<proteinExistence type="predicted"/>
<organism evidence="1 2">
    <name type="scientific">Bauhinia variegata</name>
    <name type="common">Purple orchid tree</name>
    <name type="synonym">Phanera variegata</name>
    <dbReference type="NCBI Taxonomy" id="167791"/>
    <lineage>
        <taxon>Eukaryota</taxon>
        <taxon>Viridiplantae</taxon>
        <taxon>Streptophyta</taxon>
        <taxon>Embryophyta</taxon>
        <taxon>Tracheophyta</taxon>
        <taxon>Spermatophyta</taxon>
        <taxon>Magnoliopsida</taxon>
        <taxon>eudicotyledons</taxon>
        <taxon>Gunneridae</taxon>
        <taxon>Pentapetalae</taxon>
        <taxon>rosids</taxon>
        <taxon>fabids</taxon>
        <taxon>Fabales</taxon>
        <taxon>Fabaceae</taxon>
        <taxon>Cercidoideae</taxon>
        <taxon>Cercideae</taxon>
        <taxon>Bauhiniinae</taxon>
        <taxon>Bauhinia</taxon>
    </lineage>
</organism>
<gene>
    <name evidence="1" type="ORF">L6164_000093</name>
</gene>
<keyword evidence="2" id="KW-1185">Reference proteome</keyword>
<evidence type="ECO:0000313" key="1">
    <source>
        <dbReference type="EMBL" id="KAI4356040.1"/>
    </source>
</evidence>
<name>A0ACB9Q632_BAUVA</name>
<dbReference type="Proteomes" id="UP000828941">
    <property type="component" value="Chromosome 1"/>
</dbReference>
<dbReference type="EMBL" id="CM039426">
    <property type="protein sequence ID" value="KAI4356040.1"/>
    <property type="molecule type" value="Genomic_DNA"/>
</dbReference>
<comment type="caution">
    <text evidence="1">The sequence shown here is derived from an EMBL/GenBank/DDBJ whole genome shotgun (WGS) entry which is preliminary data.</text>
</comment>
<sequence length="172" mass="19444">MQDESTPRQRLSPSLWHQWHPPLDQIPAEPEADVEEDDDDEHELHDQDDGCDNDDGNDEDSNNDVSRRGINIVHKSEKPQNDNSDRFGFKIAQGTGNESPNYIIKRFLPGATALAASPALHFAKNMEKKVCSNCSCPEACDTAMARWSSAESPKGFDLEILFPWRMKQNFML</sequence>